<dbReference type="SUPFAM" id="SSF46785">
    <property type="entry name" value="Winged helix' DNA-binding domain"/>
    <property type="match status" value="1"/>
</dbReference>
<comment type="caution">
    <text evidence="2">The sequence shown here is derived from an EMBL/GenBank/DDBJ whole genome shotgun (WGS) entry which is preliminary data.</text>
</comment>
<proteinExistence type="predicted"/>
<dbReference type="Gene3D" id="1.10.10.10">
    <property type="entry name" value="Winged helix-like DNA-binding domain superfamily/Winged helix DNA-binding domain"/>
    <property type="match status" value="1"/>
</dbReference>
<accession>A0ABU5T875</accession>
<dbReference type="PRINTS" id="PR00598">
    <property type="entry name" value="HTHMARR"/>
</dbReference>
<dbReference type="EMBL" id="JAYGGQ010000010">
    <property type="protein sequence ID" value="MEA5455798.1"/>
    <property type="molecule type" value="Genomic_DNA"/>
</dbReference>
<evidence type="ECO:0000313" key="3">
    <source>
        <dbReference type="Proteomes" id="UP001304769"/>
    </source>
</evidence>
<feature type="domain" description="HTH marR-type" evidence="1">
    <location>
        <begin position="7"/>
        <end position="139"/>
    </location>
</feature>
<dbReference type="PANTHER" id="PTHR33164:SF43">
    <property type="entry name" value="HTH-TYPE TRANSCRIPTIONAL REPRESSOR YETL"/>
    <property type="match status" value="1"/>
</dbReference>
<dbReference type="InterPro" id="IPR000835">
    <property type="entry name" value="HTH_MarR-typ"/>
</dbReference>
<gene>
    <name evidence="2" type="ORF">SPF06_13770</name>
</gene>
<dbReference type="PANTHER" id="PTHR33164">
    <property type="entry name" value="TRANSCRIPTIONAL REGULATOR, MARR FAMILY"/>
    <property type="match status" value="1"/>
</dbReference>
<dbReference type="PROSITE" id="PS50995">
    <property type="entry name" value="HTH_MARR_2"/>
    <property type="match status" value="1"/>
</dbReference>
<dbReference type="InterPro" id="IPR036388">
    <property type="entry name" value="WH-like_DNA-bd_sf"/>
</dbReference>
<dbReference type="InterPro" id="IPR039422">
    <property type="entry name" value="MarR/SlyA-like"/>
</dbReference>
<dbReference type="Proteomes" id="UP001304769">
    <property type="component" value="Unassembled WGS sequence"/>
</dbReference>
<dbReference type="SMART" id="SM00347">
    <property type="entry name" value="HTH_MARR"/>
    <property type="match status" value="1"/>
</dbReference>
<protein>
    <submittedName>
        <fullName evidence="2">MarR family transcriptional regulator</fullName>
    </submittedName>
</protein>
<name>A0ABU5T875_9MICC</name>
<evidence type="ECO:0000313" key="2">
    <source>
        <dbReference type="EMBL" id="MEA5455798.1"/>
    </source>
</evidence>
<dbReference type="Pfam" id="PF12802">
    <property type="entry name" value="MarR_2"/>
    <property type="match status" value="1"/>
</dbReference>
<sequence>MPDQGRPARIGFLLSQLGAHAAELFADQTRGLGITPSEAGVIRIIGRSPGISQRELAQTLGSVQSRVVALIDRLEGAGLVTRTRSSADRRVQELRLTESGSAVLRALRHAAEAQEAAIVDGLTPDQATALFGLLSKLSSLRGLDAEVHIGYREAASPVKSTVPTSYHDAASPLKSTAP</sequence>
<reference evidence="2 3" key="1">
    <citation type="submission" date="2023-12" db="EMBL/GenBank/DDBJ databases">
        <title>Sinomonas terricola sp. nov, isolated from litchi orchard soil in Guangdong, PR China.</title>
        <authorList>
            <person name="Jiaxin W."/>
            <person name="Yang Z."/>
            <person name="Honghui Z."/>
        </authorList>
    </citation>
    <scope>NUCLEOTIDE SEQUENCE [LARGE SCALE GENOMIC DNA]</scope>
    <source>
        <strain evidence="2 3">JGH33</strain>
    </source>
</reference>
<dbReference type="InterPro" id="IPR036390">
    <property type="entry name" value="WH_DNA-bd_sf"/>
</dbReference>
<evidence type="ECO:0000259" key="1">
    <source>
        <dbReference type="PROSITE" id="PS50995"/>
    </source>
</evidence>
<dbReference type="RefSeq" id="WP_323279680.1">
    <property type="nucleotide sequence ID" value="NZ_JAYGGQ010000010.1"/>
</dbReference>
<organism evidence="2 3">
    <name type="scientific">Sinomonas terricola</name>
    <dbReference type="NCBI Taxonomy" id="3110330"/>
    <lineage>
        <taxon>Bacteria</taxon>
        <taxon>Bacillati</taxon>
        <taxon>Actinomycetota</taxon>
        <taxon>Actinomycetes</taxon>
        <taxon>Micrococcales</taxon>
        <taxon>Micrococcaceae</taxon>
        <taxon>Sinomonas</taxon>
    </lineage>
</organism>
<keyword evidence="3" id="KW-1185">Reference proteome</keyword>